<dbReference type="EMBL" id="JAQOMS010000002">
    <property type="protein sequence ID" value="MDC2890067.1"/>
    <property type="molecule type" value="Genomic_DNA"/>
</dbReference>
<dbReference type="RefSeq" id="WP_272181365.1">
    <property type="nucleotide sequence ID" value="NZ_JAQOMS010000002.1"/>
</dbReference>
<reference evidence="2 3" key="1">
    <citation type="submission" date="2023-01" db="EMBL/GenBank/DDBJ databases">
        <title>Psychrosphaera sp. nov., isolated from marine algae.</title>
        <authorList>
            <person name="Bayburt H."/>
            <person name="Choi B.J."/>
            <person name="Kim J.M."/>
            <person name="Choi D.G."/>
            <person name="Jeon C.O."/>
        </authorList>
    </citation>
    <scope>NUCLEOTIDE SEQUENCE [LARGE SCALE GENOMIC DNA]</scope>
    <source>
        <strain evidence="2 3">G1-22</strain>
    </source>
</reference>
<keyword evidence="1" id="KW-0812">Transmembrane</keyword>
<evidence type="ECO:0000256" key="1">
    <source>
        <dbReference type="SAM" id="Phobius"/>
    </source>
</evidence>
<feature type="transmembrane region" description="Helical" evidence="1">
    <location>
        <begin position="72"/>
        <end position="90"/>
    </location>
</feature>
<gene>
    <name evidence="2" type="ORF">PN838_16440</name>
</gene>
<keyword evidence="3" id="KW-1185">Reference proteome</keyword>
<evidence type="ECO:0000313" key="3">
    <source>
        <dbReference type="Proteomes" id="UP001528411"/>
    </source>
</evidence>
<keyword evidence="1" id="KW-1133">Transmembrane helix</keyword>
<dbReference type="Proteomes" id="UP001528411">
    <property type="component" value="Unassembled WGS sequence"/>
</dbReference>
<comment type="caution">
    <text evidence="2">The sequence shown here is derived from an EMBL/GenBank/DDBJ whole genome shotgun (WGS) entry which is preliminary data.</text>
</comment>
<sequence length="99" mass="11401">MDGQVVGEKRSFTRRSVIPFTIGKDELEIEFHTVSLLTAELHCTLIKNGVHVETQKQVPKYTANKKKSKWRIAFWFAIGFVFGFLLSMKLSRFSLNHSV</sequence>
<evidence type="ECO:0000313" key="2">
    <source>
        <dbReference type="EMBL" id="MDC2890067.1"/>
    </source>
</evidence>
<accession>A0ABT5FEW4</accession>
<protein>
    <submittedName>
        <fullName evidence="2">Uncharacterized protein</fullName>
    </submittedName>
</protein>
<organism evidence="2 3">
    <name type="scientific">Psychrosphaera algicola</name>
    <dbReference type="NCBI Taxonomy" id="3023714"/>
    <lineage>
        <taxon>Bacteria</taxon>
        <taxon>Pseudomonadati</taxon>
        <taxon>Pseudomonadota</taxon>
        <taxon>Gammaproteobacteria</taxon>
        <taxon>Alteromonadales</taxon>
        <taxon>Pseudoalteromonadaceae</taxon>
        <taxon>Psychrosphaera</taxon>
    </lineage>
</organism>
<proteinExistence type="predicted"/>
<name>A0ABT5FEW4_9GAMM</name>
<keyword evidence="1" id="KW-0472">Membrane</keyword>